<gene>
    <name evidence="3" type="ORF">ACFFF6_08810</name>
</gene>
<comment type="caution">
    <text evidence="3">The sequence shown here is derived from an EMBL/GenBank/DDBJ whole genome shotgun (WGS) entry which is preliminary data.</text>
</comment>
<reference evidence="3 4" key="1">
    <citation type="submission" date="2024-09" db="EMBL/GenBank/DDBJ databases">
        <authorList>
            <person name="Sun Q."/>
            <person name="Mori K."/>
        </authorList>
    </citation>
    <scope>NUCLEOTIDE SEQUENCE [LARGE SCALE GENOMIC DNA]</scope>
    <source>
        <strain evidence="3 4">CICC 10874</strain>
    </source>
</reference>
<dbReference type="SUPFAM" id="SSF55909">
    <property type="entry name" value="Pentein"/>
    <property type="match status" value="1"/>
</dbReference>
<dbReference type="PANTHER" id="PTHR10488">
    <property type="entry name" value="GLYCINE AMIDINOTRANSFERASE, MITOCHONDRIAL"/>
    <property type="match status" value="1"/>
</dbReference>
<dbReference type="EMBL" id="JBHLSV010000008">
    <property type="protein sequence ID" value="MFC0674052.1"/>
    <property type="molecule type" value="Genomic_DNA"/>
</dbReference>
<sequence length="324" mass="35183">MTGRRTIHVRDEFSPLRSVVLARSEMAVPASAHDDPDMRFLPGGGGALGFVGDMREGDPERQAAWEAEREAFAEVLRRHGVEVLRPRLLTAAEKAAAGDLGYANFFARDPFFTIGRHVIEGSLRFRHRRSEILPIRPVLIQEVLPSDAAYVAVPVPEIAAEDDPTLGPGPFLEGGDVLVLGDHVFVGSSGLASNELGAAWLRQYLAPHGCTVELVRLDPVILHLDCALGLVRDGLMIVCEEALLDGIPEALQGWDRIDVSLQDAQRLATNGLPLGPDVYVTDPEFSAIGEQLQTRGITVEYVDFAVTRSLGGAFRCSTQPLHRA</sequence>
<evidence type="ECO:0000256" key="1">
    <source>
        <dbReference type="ARBA" id="ARBA00006943"/>
    </source>
</evidence>
<evidence type="ECO:0000256" key="2">
    <source>
        <dbReference type="ARBA" id="ARBA00022679"/>
    </source>
</evidence>
<dbReference type="InterPro" id="IPR033195">
    <property type="entry name" value="AmidinoTrfase"/>
</dbReference>
<evidence type="ECO:0000313" key="3">
    <source>
        <dbReference type="EMBL" id="MFC0674052.1"/>
    </source>
</evidence>
<comment type="similarity">
    <text evidence="1">Belongs to the amidinotransferase family.</text>
</comment>
<name>A0ABV6RCD7_9MICO</name>
<evidence type="ECO:0000313" key="4">
    <source>
        <dbReference type="Proteomes" id="UP001589793"/>
    </source>
</evidence>
<organism evidence="3 4">
    <name type="scientific">Brachybacterium hainanense</name>
    <dbReference type="NCBI Taxonomy" id="1541174"/>
    <lineage>
        <taxon>Bacteria</taxon>
        <taxon>Bacillati</taxon>
        <taxon>Actinomycetota</taxon>
        <taxon>Actinomycetes</taxon>
        <taxon>Micrococcales</taxon>
        <taxon>Dermabacteraceae</taxon>
        <taxon>Brachybacterium</taxon>
    </lineage>
</organism>
<accession>A0ABV6RCD7</accession>
<protein>
    <submittedName>
        <fullName evidence="3">Dimethylarginine dimethylaminohydrolase family protein</fullName>
    </submittedName>
</protein>
<keyword evidence="4" id="KW-1185">Reference proteome</keyword>
<dbReference type="PANTHER" id="PTHR10488:SF1">
    <property type="entry name" value="GLYCINE AMIDINOTRANSFERASE, MITOCHONDRIAL"/>
    <property type="match status" value="1"/>
</dbReference>
<dbReference type="Gene3D" id="3.75.10.10">
    <property type="entry name" value="L-arginine/glycine Amidinotransferase, Chain A"/>
    <property type="match status" value="1"/>
</dbReference>
<dbReference type="RefSeq" id="WP_376979986.1">
    <property type="nucleotide sequence ID" value="NZ_JBHLSV010000008.1"/>
</dbReference>
<dbReference type="Proteomes" id="UP001589793">
    <property type="component" value="Unassembled WGS sequence"/>
</dbReference>
<proteinExistence type="inferred from homology"/>
<keyword evidence="2" id="KW-0808">Transferase</keyword>